<protein>
    <submittedName>
        <fullName evidence="1">Uncharacterized protein</fullName>
    </submittedName>
</protein>
<evidence type="ECO:0000313" key="2">
    <source>
        <dbReference type="Proteomes" id="UP000008021"/>
    </source>
</evidence>
<dbReference type="EnsemblPlants" id="OMERI02G23690.1">
    <property type="protein sequence ID" value="OMERI02G23690.1"/>
    <property type="gene ID" value="OMERI02G23690"/>
</dbReference>
<evidence type="ECO:0000313" key="1">
    <source>
        <dbReference type="EnsemblPlants" id="OMERI02G23690.1"/>
    </source>
</evidence>
<keyword evidence="2" id="KW-1185">Reference proteome</keyword>
<organism evidence="1">
    <name type="scientific">Oryza meridionalis</name>
    <dbReference type="NCBI Taxonomy" id="40149"/>
    <lineage>
        <taxon>Eukaryota</taxon>
        <taxon>Viridiplantae</taxon>
        <taxon>Streptophyta</taxon>
        <taxon>Embryophyta</taxon>
        <taxon>Tracheophyta</taxon>
        <taxon>Spermatophyta</taxon>
        <taxon>Magnoliopsida</taxon>
        <taxon>Liliopsida</taxon>
        <taxon>Poales</taxon>
        <taxon>Poaceae</taxon>
        <taxon>BOP clade</taxon>
        <taxon>Oryzoideae</taxon>
        <taxon>Oryzeae</taxon>
        <taxon>Oryzinae</taxon>
        <taxon>Oryza</taxon>
    </lineage>
</organism>
<reference evidence="1" key="2">
    <citation type="submission" date="2018-05" db="EMBL/GenBank/DDBJ databases">
        <title>OmerRS3 (Oryza meridionalis Reference Sequence Version 3).</title>
        <authorList>
            <person name="Zhang J."/>
            <person name="Kudrna D."/>
            <person name="Lee S."/>
            <person name="Talag J."/>
            <person name="Welchert J."/>
            <person name="Wing R.A."/>
        </authorList>
    </citation>
    <scope>NUCLEOTIDE SEQUENCE [LARGE SCALE GENOMIC DNA]</scope>
    <source>
        <strain evidence="1">cv. OR44</strain>
    </source>
</reference>
<sequence>MAQAVAVGRGPRSWWVHGRSIFMVLEIGSSISSTRMEKNGCAVPSPPPSQELFSLSMPFMA</sequence>
<dbReference type="HOGENOM" id="CLU_2926567_0_0_1"/>
<reference evidence="1" key="1">
    <citation type="submission" date="2015-04" db="UniProtKB">
        <authorList>
            <consortium name="EnsemblPlants"/>
        </authorList>
    </citation>
    <scope>IDENTIFICATION</scope>
</reference>
<dbReference type="AlphaFoldDB" id="A0A0E0CNG4"/>
<proteinExistence type="predicted"/>
<name>A0A0E0CNG4_9ORYZ</name>
<accession>A0A0E0CNG4</accession>
<dbReference type="Gramene" id="OMERI02G23690.1">
    <property type="protein sequence ID" value="OMERI02G23690.1"/>
    <property type="gene ID" value="OMERI02G23690"/>
</dbReference>
<dbReference type="Proteomes" id="UP000008021">
    <property type="component" value="Chromosome 2"/>
</dbReference>